<evidence type="ECO:0000259" key="5">
    <source>
        <dbReference type="Pfam" id="PF13458"/>
    </source>
</evidence>
<dbReference type="InterPro" id="IPR028082">
    <property type="entry name" value="Peripla_BP_I"/>
</dbReference>
<keyword evidence="7" id="KW-1185">Reference proteome</keyword>
<keyword evidence="3" id="KW-0732">Signal</keyword>
<name>A0A3A8A721_9HYPH</name>
<dbReference type="GO" id="GO:0006865">
    <property type="term" value="P:amino acid transport"/>
    <property type="evidence" value="ECO:0007669"/>
    <property type="project" value="UniProtKB-KW"/>
</dbReference>
<dbReference type="OrthoDB" id="9783240at2"/>
<keyword evidence="4" id="KW-0029">Amino-acid transport</keyword>
<dbReference type="Gene3D" id="3.40.50.2300">
    <property type="match status" value="2"/>
</dbReference>
<dbReference type="RefSeq" id="WP_109767515.1">
    <property type="nucleotide sequence ID" value="NZ_QFWV02000008.1"/>
</dbReference>
<gene>
    <name evidence="6" type="ORF">DEM25_015650</name>
</gene>
<dbReference type="AlphaFoldDB" id="A0A3A8A721"/>
<protein>
    <submittedName>
        <fullName evidence="6">Amino acid ABC transporter substrate-binding protein</fullName>
    </submittedName>
</protein>
<evidence type="ECO:0000256" key="1">
    <source>
        <dbReference type="ARBA" id="ARBA00010062"/>
    </source>
</evidence>
<dbReference type="PANTHER" id="PTHR30483">
    <property type="entry name" value="LEUCINE-SPECIFIC-BINDING PROTEIN"/>
    <property type="match status" value="1"/>
</dbReference>
<sequence>MNDTTRTAPTSRRDFLRLAGATTGSPALLAGLNRTAAAQGGEPVIIGCPAPLTGIVAADGIEFRRGLEMAVEEINGMGGILGRPVEAVFVDTESKGDDAVIQAAQRLIDRDGASALITGYNLETGTALHDVAADAGIIAMHANTVVVHDELVKSDPDRFWGTFQYDPPETFYGVGLLDFVKGLEERGEFTRPNNKLAIVTGPGVYSINIANALNEKAAEYGFEVSLFETVNVPISEWGPTLAKLRADPPALIAVTHFYAQDQAQFMNQFMNEPTNSLVYMQYGASLAAFREIAGQNSEGVLYATVIGALQDEIGKAFAEAYKARFGENASPNGGGQTYMAMHAYAVAAALAGGPGAPYEEDQNRLVADRLRHLIYRGPVGTMRIVPETQSAYCYPSQTKDPSLGMPHIFSQIQDAAADGVLVAPPPYNVESFRLPSWMQG</sequence>
<comment type="caution">
    <text evidence="6">The sequence shown here is derived from an EMBL/GenBank/DDBJ whole genome shotgun (WGS) entry which is preliminary data.</text>
</comment>
<dbReference type="InterPro" id="IPR028081">
    <property type="entry name" value="Leu-bd"/>
</dbReference>
<keyword evidence="2" id="KW-0813">Transport</keyword>
<evidence type="ECO:0000256" key="2">
    <source>
        <dbReference type="ARBA" id="ARBA00022448"/>
    </source>
</evidence>
<evidence type="ECO:0000313" key="6">
    <source>
        <dbReference type="EMBL" id="RKF05985.1"/>
    </source>
</evidence>
<evidence type="ECO:0000256" key="4">
    <source>
        <dbReference type="ARBA" id="ARBA00022970"/>
    </source>
</evidence>
<dbReference type="Proteomes" id="UP000246132">
    <property type="component" value="Unassembled WGS sequence"/>
</dbReference>
<dbReference type="InterPro" id="IPR006311">
    <property type="entry name" value="TAT_signal"/>
</dbReference>
<dbReference type="SUPFAM" id="SSF53822">
    <property type="entry name" value="Periplasmic binding protein-like I"/>
    <property type="match status" value="1"/>
</dbReference>
<accession>A0A3A8A721</accession>
<dbReference type="EMBL" id="QFWV02000008">
    <property type="protein sequence ID" value="RKF05985.1"/>
    <property type="molecule type" value="Genomic_DNA"/>
</dbReference>
<dbReference type="InterPro" id="IPR000709">
    <property type="entry name" value="Leu_Ile_Val-bd"/>
</dbReference>
<evidence type="ECO:0000313" key="7">
    <source>
        <dbReference type="Proteomes" id="UP000246132"/>
    </source>
</evidence>
<feature type="domain" description="Leucine-binding protein" evidence="5">
    <location>
        <begin position="44"/>
        <end position="387"/>
    </location>
</feature>
<dbReference type="PRINTS" id="PR00337">
    <property type="entry name" value="LEUILEVALBP"/>
</dbReference>
<dbReference type="InterPro" id="IPR051010">
    <property type="entry name" value="BCAA_transport"/>
</dbReference>
<organism evidence="6 7">
    <name type="scientific">Oceaniradius stylonematis</name>
    <dbReference type="NCBI Taxonomy" id="2184161"/>
    <lineage>
        <taxon>Bacteria</taxon>
        <taxon>Pseudomonadati</taxon>
        <taxon>Pseudomonadota</taxon>
        <taxon>Alphaproteobacteria</taxon>
        <taxon>Hyphomicrobiales</taxon>
        <taxon>Ahrensiaceae</taxon>
        <taxon>Oceaniradius</taxon>
    </lineage>
</organism>
<evidence type="ECO:0000256" key="3">
    <source>
        <dbReference type="ARBA" id="ARBA00022729"/>
    </source>
</evidence>
<dbReference type="Pfam" id="PF13458">
    <property type="entry name" value="Peripla_BP_6"/>
    <property type="match status" value="1"/>
</dbReference>
<reference evidence="6 7" key="1">
    <citation type="journal article" date="2018" name="Int. J. Syst. Bacteriol.">
        <title>Oceaniradius stylonemae gen. nov., sp. nov., isolated from a red alga, Stylonema cornu-cervi.</title>
        <authorList>
            <person name="Jeong S."/>
        </authorList>
    </citation>
    <scope>NUCLEOTIDE SEQUENCE [LARGE SCALE GENOMIC DNA]</scope>
    <source>
        <strain evidence="6 7">StC1</strain>
    </source>
</reference>
<comment type="similarity">
    <text evidence="1">Belongs to the leucine-binding protein family.</text>
</comment>
<dbReference type="PROSITE" id="PS51318">
    <property type="entry name" value="TAT"/>
    <property type="match status" value="1"/>
</dbReference>
<proteinExistence type="inferred from homology"/>